<dbReference type="InterPro" id="IPR051496">
    <property type="entry name" value="H-rev107_PLA/AT"/>
</dbReference>
<proteinExistence type="inferred from homology"/>
<dbReference type="PANTHER" id="PTHR13943">
    <property type="entry name" value="HRAS-LIKE SUPPRESSOR - RELATED"/>
    <property type="match status" value="1"/>
</dbReference>
<keyword evidence="5" id="KW-1133">Transmembrane helix</keyword>
<dbReference type="GO" id="GO:0016410">
    <property type="term" value="F:N-acyltransferase activity"/>
    <property type="evidence" value="ECO:0007669"/>
    <property type="project" value="TreeGrafter"/>
</dbReference>
<dbReference type="AlphaFoldDB" id="A0A7E4ULG1"/>
<feature type="domain" description="LRAT" evidence="6">
    <location>
        <begin position="49"/>
        <end position="171"/>
    </location>
</feature>
<dbReference type="WBParaSite" id="Pan_g10179.t2">
    <property type="protein sequence ID" value="Pan_g10179.t2"/>
    <property type="gene ID" value="Pan_g10179"/>
</dbReference>
<dbReference type="InterPro" id="IPR007053">
    <property type="entry name" value="LRAT_dom"/>
</dbReference>
<evidence type="ECO:0000256" key="5">
    <source>
        <dbReference type="SAM" id="Phobius"/>
    </source>
</evidence>
<organism evidence="7 8">
    <name type="scientific">Panagrellus redivivus</name>
    <name type="common">Microworm</name>
    <dbReference type="NCBI Taxonomy" id="6233"/>
    <lineage>
        <taxon>Eukaryota</taxon>
        <taxon>Metazoa</taxon>
        <taxon>Ecdysozoa</taxon>
        <taxon>Nematoda</taxon>
        <taxon>Chromadorea</taxon>
        <taxon>Rhabditida</taxon>
        <taxon>Tylenchina</taxon>
        <taxon>Panagrolaimomorpha</taxon>
        <taxon>Panagrolaimoidea</taxon>
        <taxon>Panagrolaimidae</taxon>
        <taxon>Panagrellus</taxon>
    </lineage>
</organism>
<evidence type="ECO:0000256" key="4">
    <source>
        <dbReference type="ARBA" id="ARBA00023098"/>
    </source>
</evidence>
<keyword evidence="5" id="KW-0472">Membrane</keyword>
<evidence type="ECO:0000313" key="8">
    <source>
        <dbReference type="WBParaSite" id="Pan_g10179.t2"/>
    </source>
</evidence>
<accession>A0A7E4ULG1</accession>
<keyword evidence="7" id="KW-1185">Reference proteome</keyword>
<dbReference type="Proteomes" id="UP000492821">
    <property type="component" value="Unassembled WGS sequence"/>
</dbReference>
<keyword evidence="4" id="KW-0443">Lipid metabolism</keyword>
<evidence type="ECO:0000259" key="6">
    <source>
        <dbReference type="PROSITE" id="PS51934"/>
    </source>
</evidence>
<evidence type="ECO:0000256" key="2">
    <source>
        <dbReference type="ARBA" id="ARBA00022679"/>
    </source>
</evidence>
<sequence>MPLCHPNVDCTVATNMADVMEPGTLRSSWMEADYLVRQVEVGDRLEFHRQLRPGVSYTHWAIYIGFIDNEHYAIHLSTEYSDFGDKNVEIHSKITLQGSSAHVRCDAVMRIADDCKCRINNDMDRHCQPFPPRIVVERALIRLGETGYRLLSNNCEHFVNEIRYGSKESTQATLLQSVGLGVVAGVATFSSGVGVVAGLASYAVLSNVSKIQRALPKLGAMFASPEEH</sequence>
<reference evidence="7" key="1">
    <citation type="journal article" date="2013" name="Genetics">
        <title>The draft genome and transcriptome of Panagrellus redivivus are shaped by the harsh demands of a free-living lifestyle.</title>
        <authorList>
            <person name="Srinivasan J."/>
            <person name="Dillman A.R."/>
            <person name="Macchietto M.G."/>
            <person name="Heikkinen L."/>
            <person name="Lakso M."/>
            <person name="Fracchia K.M."/>
            <person name="Antoshechkin I."/>
            <person name="Mortazavi A."/>
            <person name="Wong G."/>
            <person name="Sternberg P.W."/>
        </authorList>
    </citation>
    <scope>NUCLEOTIDE SEQUENCE [LARGE SCALE GENOMIC DNA]</scope>
    <source>
        <strain evidence="7">MT8872</strain>
    </source>
</reference>
<evidence type="ECO:0000256" key="1">
    <source>
        <dbReference type="ARBA" id="ARBA00007824"/>
    </source>
</evidence>
<feature type="transmembrane region" description="Helical" evidence="5">
    <location>
        <begin position="178"/>
        <end position="205"/>
    </location>
</feature>
<protein>
    <submittedName>
        <fullName evidence="8">LRAT domain-containing protein</fullName>
    </submittedName>
</protein>
<name>A0A7E4ULG1_PANRE</name>
<keyword evidence="3" id="KW-0378">Hydrolase</keyword>
<dbReference type="PROSITE" id="PS51934">
    <property type="entry name" value="LRAT"/>
    <property type="match status" value="1"/>
</dbReference>
<evidence type="ECO:0000256" key="3">
    <source>
        <dbReference type="ARBA" id="ARBA00022801"/>
    </source>
</evidence>
<dbReference type="Gene3D" id="3.90.1720.10">
    <property type="entry name" value="endopeptidase domain like (from Nostoc punctiforme)"/>
    <property type="match status" value="1"/>
</dbReference>
<dbReference type="Pfam" id="PF04970">
    <property type="entry name" value="LRAT"/>
    <property type="match status" value="1"/>
</dbReference>
<comment type="similarity">
    <text evidence="1">Belongs to the H-rev107 family.</text>
</comment>
<dbReference type="GO" id="GO:0005737">
    <property type="term" value="C:cytoplasm"/>
    <property type="evidence" value="ECO:0007669"/>
    <property type="project" value="TreeGrafter"/>
</dbReference>
<dbReference type="GO" id="GO:0008970">
    <property type="term" value="F:phospholipase A1 activity"/>
    <property type="evidence" value="ECO:0007669"/>
    <property type="project" value="TreeGrafter"/>
</dbReference>
<keyword evidence="2" id="KW-0808">Transferase</keyword>
<dbReference type="GO" id="GO:0070292">
    <property type="term" value="P:N-acylphosphatidylethanolamine metabolic process"/>
    <property type="evidence" value="ECO:0007669"/>
    <property type="project" value="TreeGrafter"/>
</dbReference>
<reference evidence="8" key="2">
    <citation type="submission" date="2020-10" db="UniProtKB">
        <authorList>
            <consortium name="WormBaseParasite"/>
        </authorList>
    </citation>
    <scope>IDENTIFICATION</scope>
</reference>
<keyword evidence="5" id="KW-0812">Transmembrane</keyword>
<dbReference type="GO" id="GO:0004623">
    <property type="term" value="F:phospholipase A2 activity"/>
    <property type="evidence" value="ECO:0007669"/>
    <property type="project" value="TreeGrafter"/>
</dbReference>
<evidence type="ECO:0000313" key="7">
    <source>
        <dbReference type="Proteomes" id="UP000492821"/>
    </source>
</evidence>
<dbReference type="PANTHER" id="PTHR13943:SF77">
    <property type="entry name" value="LRAT DOMAIN-CONTAINING PROTEIN"/>
    <property type="match status" value="1"/>
</dbReference>